<feature type="binding site" evidence="3">
    <location>
        <position position="84"/>
    </location>
    <ligand>
        <name>Mn(2+)</name>
        <dbReference type="ChEBI" id="CHEBI:29035"/>
    </ligand>
</feature>
<keyword evidence="3" id="KW-0464">Manganese</keyword>
<dbReference type="SUPFAM" id="SSF51569">
    <property type="entry name" value="Aldolase"/>
    <property type="match status" value="1"/>
</dbReference>
<evidence type="ECO:0000313" key="5">
    <source>
        <dbReference type="EMBL" id="GDY32750.1"/>
    </source>
</evidence>
<comment type="similarity">
    <text evidence="1 4">Belongs to the class-II DAHP synthase family.</text>
</comment>
<evidence type="ECO:0000256" key="3">
    <source>
        <dbReference type="PIRSR" id="PIRSR602480-1"/>
    </source>
</evidence>
<dbReference type="UniPathway" id="UPA00053">
    <property type="reaction ID" value="UER00084"/>
</dbReference>
<feature type="binding site" evidence="3">
    <location>
        <begin position="234"/>
        <end position="235"/>
    </location>
    <ligand>
        <name>phosphoenolpyruvate</name>
        <dbReference type="ChEBI" id="CHEBI:58702"/>
    </ligand>
</feature>
<feature type="binding site" evidence="3">
    <location>
        <position position="319"/>
    </location>
    <ligand>
        <name>Mn(2+)</name>
        <dbReference type="ChEBI" id="CHEBI:29035"/>
    </ligand>
</feature>
<feature type="binding site" evidence="3">
    <location>
        <position position="390"/>
    </location>
    <ligand>
        <name>Mn(2+)</name>
        <dbReference type="ChEBI" id="CHEBI:29035"/>
    </ligand>
</feature>
<gene>
    <name evidence="5" type="ORF">GTS_43830</name>
</gene>
<keyword evidence="3" id="KW-0170">Cobalt</keyword>
<feature type="binding site" evidence="3">
    <location>
        <position position="288"/>
    </location>
    <ligand>
        <name>phosphoenolpyruvate</name>
        <dbReference type="ChEBI" id="CHEBI:58702"/>
    </ligand>
</feature>
<dbReference type="PANTHER" id="PTHR21337:SF0">
    <property type="entry name" value="PHOSPHO-2-DEHYDRO-3-DEOXYHEPTONATE ALDOLASE"/>
    <property type="match status" value="1"/>
</dbReference>
<feature type="binding site" evidence="3">
    <location>
        <position position="361"/>
    </location>
    <ligand>
        <name>Mn(2+)</name>
        <dbReference type="ChEBI" id="CHEBI:29035"/>
    </ligand>
</feature>
<dbReference type="GO" id="GO:0009423">
    <property type="term" value="P:chorismate biosynthetic process"/>
    <property type="evidence" value="ECO:0007669"/>
    <property type="project" value="UniProtKB-UniPathway"/>
</dbReference>
<reference evidence="6" key="1">
    <citation type="submission" date="2019-04" db="EMBL/GenBank/DDBJ databases">
        <title>Draft genome sequence of Pseudonocardiaceae bacterium SL3-2-4.</title>
        <authorList>
            <person name="Ningsih F."/>
            <person name="Yokota A."/>
            <person name="Sakai Y."/>
            <person name="Nanatani K."/>
            <person name="Yabe S."/>
            <person name="Oetari A."/>
            <person name="Sjamsuridzal W."/>
        </authorList>
    </citation>
    <scope>NUCLEOTIDE SEQUENCE [LARGE SCALE GENOMIC DNA]</scope>
    <source>
        <strain evidence="6">SL3-2-4</strain>
    </source>
</reference>
<dbReference type="Gene3D" id="3.20.20.70">
    <property type="entry name" value="Aldolase class I"/>
    <property type="match status" value="1"/>
</dbReference>
<comment type="caution">
    <text evidence="5">The sequence shown here is derived from an EMBL/GenBank/DDBJ whole genome shotgun (WGS) entry which is preliminary data.</text>
</comment>
<keyword evidence="4" id="KW-0028">Amino-acid biosynthesis</keyword>
<sequence>MAGEATQDLAARSLTALSDSEMRRWLSLPADQQPDWGDEWLVEKIRVDLADMPPLVRQSEVDALGRLLARVAAGELHVIQAGDCAEDPAECVPESLSAKIGMLDSLAGVMRINSGKPVLRVGRIAGQFAKPRSKPTERHGSVELPAFRGLLVNGPEPDPVSRRPDPLRMLACYQAAAAAMDFLRGQSVDPDLPQSPMVWTSHEALVLDYELPLVRRLPDGGMLLTSTHWPWIGERTRDPGGAHVDLLASVSNPVACKVGPQIRTADLLRLCRRLDPDRRPGRLTLIARLGPVAGERLPGLVAAVRAEGHPVIWMCDPMHGNTVAGPDGRKTRVLAAVLREVADFQRAVSAAGGVAGGLHLESTPMDVCECVPDDSQIGLVGDGRYTTLCDPRLNPEQAWAVAAAWCR</sequence>
<name>A0A4D4JCL7_9PSEU</name>
<dbReference type="Pfam" id="PF01474">
    <property type="entry name" value="DAHP_synth_2"/>
    <property type="match status" value="2"/>
</dbReference>
<keyword evidence="6" id="KW-1185">Reference proteome</keyword>
<dbReference type="Proteomes" id="UP000298860">
    <property type="component" value="Unassembled WGS sequence"/>
</dbReference>
<feature type="binding site" evidence="3">
    <location>
        <position position="123"/>
    </location>
    <ligand>
        <name>phosphoenolpyruvate</name>
        <dbReference type="ChEBI" id="CHEBI:58702"/>
    </ligand>
</feature>
<comment type="cofactor">
    <cofactor evidence="3">
        <name>Mn(2+)</name>
        <dbReference type="ChEBI" id="CHEBI:29035"/>
    </cofactor>
    <cofactor evidence="3">
        <name>Co(2+)</name>
        <dbReference type="ChEBI" id="CHEBI:48828"/>
    </cofactor>
    <cofactor evidence="3">
        <name>Cd(2+)</name>
        <dbReference type="ChEBI" id="CHEBI:48775"/>
    </cofactor>
    <text evidence="3">Binds 1 divalent cation per subunit. The enzyme is active with manganese, cobalt or cadmium ions.</text>
</comment>
<evidence type="ECO:0000256" key="2">
    <source>
        <dbReference type="ARBA" id="ARBA00022679"/>
    </source>
</evidence>
<dbReference type="GO" id="GO:0009073">
    <property type="term" value="P:aromatic amino acid family biosynthetic process"/>
    <property type="evidence" value="ECO:0007669"/>
    <property type="project" value="UniProtKB-KW"/>
</dbReference>
<accession>A0A4D4JCL7</accession>
<comment type="catalytic activity">
    <reaction evidence="4">
        <text>D-erythrose 4-phosphate + phosphoenolpyruvate + H2O = 7-phospho-2-dehydro-3-deoxy-D-arabino-heptonate + phosphate</text>
        <dbReference type="Rhea" id="RHEA:14717"/>
        <dbReference type="ChEBI" id="CHEBI:15377"/>
        <dbReference type="ChEBI" id="CHEBI:16897"/>
        <dbReference type="ChEBI" id="CHEBI:43474"/>
        <dbReference type="ChEBI" id="CHEBI:58394"/>
        <dbReference type="ChEBI" id="CHEBI:58702"/>
        <dbReference type="EC" id="2.5.1.54"/>
    </reaction>
</comment>
<evidence type="ECO:0000256" key="1">
    <source>
        <dbReference type="ARBA" id="ARBA00008911"/>
    </source>
</evidence>
<dbReference type="GO" id="GO:0003849">
    <property type="term" value="F:3-deoxy-7-phosphoheptulonate synthase activity"/>
    <property type="evidence" value="ECO:0007669"/>
    <property type="project" value="UniProtKB-EC"/>
</dbReference>
<feature type="binding site" evidence="3">
    <location>
        <position position="257"/>
    </location>
    <ligand>
        <name>phosphoenolpyruvate</name>
        <dbReference type="ChEBI" id="CHEBI:58702"/>
    </ligand>
</feature>
<protein>
    <recommendedName>
        <fullName evidence="4">Phospho-2-dehydro-3-deoxyheptonate aldolase</fullName>
        <ecNumber evidence="4">2.5.1.54</ecNumber>
    </recommendedName>
</protein>
<proteinExistence type="inferred from homology"/>
<dbReference type="EMBL" id="BJFL01000028">
    <property type="protein sequence ID" value="GDY32750.1"/>
    <property type="molecule type" value="Genomic_DNA"/>
</dbReference>
<keyword evidence="2 4" id="KW-0808">Transferase</keyword>
<dbReference type="InterPro" id="IPR002480">
    <property type="entry name" value="DAHP_synth_2"/>
</dbReference>
<keyword evidence="4" id="KW-0057">Aromatic amino acid biosynthesis</keyword>
<organism evidence="5 6">
    <name type="scientific">Gandjariella thermophila</name>
    <dbReference type="NCBI Taxonomy" id="1931992"/>
    <lineage>
        <taxon>Bacteria</taxon>
        <taxon>Bacillati</taxon>
        <taxon>Actinomycetota</taxon>
        <taxon>Actinomycetes</taxon>
        <taxon>Pseudonocardiales</taxon>
        <taxon>Pseudonocardiaceae</taxon>
        <taxon>Gandjariella</taxon>
    </lineage>
</organism>
<comment type="pathway">
    <text evidence="4">Metabolic intermediate biosynthesis; chorismate biosynthesis; chorismate from D-erythrose 4-phosphate and phosphoenolpyruvate: step 1/7.</text>
</comment>
<evidence type="ECO:0000256" key="4">
    <source>
        <dbReference type="RuleBase" id="RU363071"/>
    </source>
</evidence>
<evidence type="ECO:0000313" key="6">
    <source>
        <dbReference type="Proteomes" id="UP000298860"/>
    </source>
</evidence>
<dbReference type="PANTHER" id="PTHR21337">
    <property type="entry name" value="PHOSPHO-2-DEHYDRO-3-DEOXYHEPTONATE ALDOLASE 1, 2"/>
    <property type="match status" value="1"/>
</dbReference>
<keyword evidence="3" id="KW-0104">Cadmium</keyword>
<dbReference type="EC" id="2.5.1.54" evidence="4"/>
<dbReference type="AlphaFoldDB" id="A0A4D4JCL7"/>
<dbReference type="GO" id="GO:0008652">
    <property type="term" value="P:amino acid biosynthetic process"/>
    <property type="evidence" value="ECO:0007669"/>
    <property type="project" value="UniProtKB-KW"/>
</dbReference>
<dbReference type="InterPro" id="IPR013785">
    <property type="entry name" value="Aldolase_TIM"/>
</dbReference>